<name>A0A4R2SSM5_9FIRM</name>
<dbReference type="EMBL" id="SLYC01000080">
    <property type="protein sequence ID" value="TCP93347.1"/>
    <property type="molecule type" value="Genomic_DNA"/>
</dbReference>
<reference evidence="2 3" key="1">
    <citation type="submission" date="2019-03" db="EMBL/GenBank/DDBJ databases">
        <title>Genomic Encyclopedia of Type Strains, Phase IV (KMG-IV): sequencing the most valuable type-strain genomes for metagenomic binning, comparative biology and taxonomic classification.</title>
        <authorList>
            <person name="Goeker M."/>
        </authorList>
    </citation>
    <scope>NUCLEOTIDE SEQUENCE [LARGE SCALE GENOMIC DNA]</scope>
    <source>
        <strain evidence="2 3">DSM 100013</strain>
    </source>
</reference>
<evidence type="ECO:0000313" key="2">
    <source>
        <dbReference type="EMBL" id="TCP93347.1"/>
    </source>
</evidence>
<feature type="domain" description="Transposase DDE" evidence="1">
    <location>
        <begin position="91"/>
        <end position="202"/>
    </location>
</feature>
<comment type="caution">
    <text evidence="2">The sequence shown here is derived from an EMBL/GenBank/DDBJ whole genome shotgun (WGS) entry which is preliminary data.</text>
</comment>
<gene>
    <name evidence="2" type="ORF">EDD79_10801</name>
</gene>
<dbReference type="PANTHER" id="PTHR33408">
    <property type="entry name" value="TRANSPOSASE"/>
    <property type="match status" value="1"/>
</dbReference>
<evidence type="ECO:0000259" key="1">
    <source>
        <dbReference type="Pfam" id="PF13751"/>
    </source>
</evidence>
<organism evidence="2 3">
    <name type="scientific">Serpentinicella alkaliphila</name>
    <dbReference type="NCBI Taxonomy" id="1734049"/>
    <lineage>
        <taxon>Bacteria</taxon>
        <taxon>Bacillati</taxon>
        <taxon>Bacillota</taxon>
        <taxon>Clostridia</taxon>
        <taxon>Peptostreptococcales</taxon>
        <taxon>Natronincolaceae</taxon>
        <taxon>Serpentinicella</taxon>
    </lineage>
</organism>
<proteinExistence type="predicted"/>
<sequence length="210" mass="23691">MSEERIITAATVTTGEKADGKELQTLVEKSIHAGFEVEEIIGDAAYSEKGNLDYAKENNIKLIAKLNPMVSQGPRKVEDEFEFNNDAGMYVCPAGRMAIRTAKQGKKSKERNQVTTYYFDIEKCKNCSKREGCYKPGAKSKTYSVTIKSDIHKDQIEFEKSEYFKTRSKERYKIESKNSELKNQHGYDVALTSGLIGMRMQGVVLQIKCG</sequence>
<dbReference type="InterPro" id="IPR025668">
    <property type="entry name" value="Tnp_DDE_dom"/>
</dbReference>
<protein>
    <submittedName>
        <fullName evidence="2">DDE family transposase</fullName>
    </submittedName>
</protein>
<evidence type="ECO:0000313" key="3">
    <source>
        <dbReference type="Proteomes" id="UP000295504"/>
    </source>
</evidence>
<dbReference type="AlphaFoldDB" id="A0A4R2SSM5"/>
<dbReference type="Pfam" id="PF13751">
    <property type="entry name" value="DDE_Tnp_1_6"/>
    <property type="match status" value="1"/>
</dbReference>
<accession>A0A4R2SSM5</accession>
<dbReference type="Proteomes" id="UP000295504">
    <property type="component" value="Unassembled WGS sequence"/>
</dbReference>
<dbReference type="PANTHER" id="PTHR33408:SF2">
    <property type="entry name" value="TRANSPOSASE DDE DOMAIN-CONTAINING PROTEIN"/>
    <property type="match status" value="1"/>
</dbReference>
<keyword evidence="3" id="KW-1185">Reference proteome</keyword>